<dbReference type="SUPFAM" id="SSF46689">
    <property type="entry name" value="Homeodomain-like"/>
    <property type="match status" value="1"/>
</dbReference>
<dbReference type="EMBL" id="CP063362">
    <property type="protein sequence ID" value="QRG07226.1"/>
    <property type="molecule type" value="Genomic_DNA"/>
</dbReference>
<proteinExistence type="predicted"/>
<name>A0A974SIC3_9HYPH</name>
<reference evidence="2 3" key="1">
    <citation type="submission" date="2020-10" db="EMBL/GenBank/DDBJ databases">
        <title>Degradation of 1,4-Dioxane by Xanthobacter sp. YN2, via a Novel Group-2 Soluble Di-Iron Monooxygenase.</title>
        <authorList>
            <person name="Ma F."/>
            <person name="Wang Y."/>
            <person name="Yang J."/>
            <person name="Guo H."/>
            <person name="Su D."/>
            <person name="Yu L."/>
        </authorList>
    </citation>
    <scope>NUCLEOTIDE SEQUENCE [LARGE SCALE GENOMIC DNA]</scope>
    <source>
        <strain evidence="2 3">YN2</strain>
    </source>
</reference>
<evidence type="ECO:0000256" key="1">
    <source>
        <dbReference type="SAM" id="MobiDB-lite"/>
    </source>
</evidence>
<protein>
    <submittedName>
        <fullName evidence="2">TetR/AcrR family transcriptional regulator</fullName>
    </submittedName>
</protein>
<organism evidence="2 3">
    <name type="scientific">Xanthobacter dioxanivorans</name>
    <dbReference type="NCBI Taxonomy" id="2528964"/>
    <lineage>
        <taxon>Bacteria</taxon>
        <taxon>Pseudomonadati</taxon>
        <taxon>Pseudomonadota</taxon>
        <taxon>Alphaproteobacteria</taxon>
        <taxon>Hyphomicrobiales</taxon>
        <taxon>Xanthobacteraceae</taxon>
        <taxon>Xanthobacter</taxon>
    </lineage>
</organism>
<feature type="region of interest" description="Disordered" evidence="1">
    <location>
        <begin position="1"/>
        <end position="32"/>
    </location>
</feature>
<dbReference type="KEGG" id="xdi:EZH22_01945"/>
<dbReference type="Proteomes" id="UP000596427">
    <property type="component" value="Chromosome"/>
</dbReference>
<dbReference type="Gene3D" id="1.10.357.10">
    <property type="entry name" value="Tetracycline Repressor, domain 2"/>
    <property type="match status" value="1"/>
</dbReference>
<keyword evidence="3" id="KW-1185">Reference proteome</keyword>
<accession>A0A974SIC3</accession>
<dbReference type="AlphaFoldDB" id="A0A974SIC3"/>
<sequence length="254" mass="28804">MAVRKEVSKKTNVGQATRSSKRAPGRPLAQDNNNISKESIIRTALAMSRKTPLQDLSIVMVAKQMEVTPALIHYYIEGRDWLTSGIMNRFYKDLLRKWPKPNADWETDLVAVAELIFEQFVRYAGIAAYVVTHSRFRIFQLTLPEEVDYGVEMLERFAGVVRSSGLSSQETGTFAHLIIEFLISASNGATHNIYPRDHTSFLEEKANDLDPEKYPNIHFCKKAPFEIGGRQVFERGCHLFILGIRQQLAKQAAS</sequence>
<dbReference type="InterPro" id="IPR009057">
    <property type="entry name" value="Homeodomain-like_sf"/>
</dbReference>
<evidence type="ECO:0000313" key="3">
    <source>
        <dbReference type="Proteomes" id="UP000596427"/>
    </source>
</evidence>
<evidence type="ECO:0000313" key="2">
    <source>
        <dbReference type="EMBL" id="QRG07226.1"/>
    </source>
</evidence>
<dbReference type="InterPro" id="IPR036271">
    <property type="entry name" value="Tet_transcr_reg_TetR-rel_C_sf"/>
</dbReference>
<dbReference type="SUPFAM" id="SSF48498">
    <property type="entry name" value="Tetracyclin repressor-like, C-terminal domain"/>
    <property type="match status" value="1"/>
</dbReference>
<dbReference type="RefSeq" id="WP_203194139.1">
    <property type="nucleotide sequence ID" value="NZ_CP063362.1"/>
</dbReference>
<gene>
    <name evidence="2" type="ORF">EZH22_01945</name>
</gene>